<accession>A0AAN7TFD1</accession>
<evidence type="ECO:0000256" key="1">
    <source>
        <dbReference type="SAM" id="MobiDB-lite"/>
    </source>
</evidence>
<dbReference type="EMBL" id="JAVRRL010000064">
    <property type="protein sequence ID" value="KAK5109475.1"/>
    <property type="molecule type" value="Genomic_DNA"/>
</dbReference>
<gene>
    <name evidence="2" type="ORF">LTR62_007035</name>
</gene>
<reference evidence="2" key="1">
    <citation type="submission" date="2023-08" db="EMBL/GenBank/DDBJ databases">
        <title>Black Yeasts Isolated from many extreme environments.</title>
        <authorList>
            <person name="Coleine C."/>
            <person name="Stajich J.E."/>
            <person name="Selbmann L."/>
        </authorList>
    </citation>
    <scope>NUCLEOTIDE SEQUENCE</scope>
    <source>
        <strain evidence="2">CCFEE 5401</strain>
    </source>
</reference>
<dbReference type="Proteomes" id="UP001310890">
    <property type="component" value="Unassembled WGS sequence"/>
</dbReference>
<dbReference type="AlphaFoldDB" id="A0AAN7TFD1"/>
<feature type="region of interest" description="Disordered" evidence="1">
    <location>
        <begin position="1"/>
        <end position="67"/>
    </location>
</feature>
<comment type="caution">
    <text evidence="2">The sequence shown here is derived from an EMBL/GenBank/DDBJ whole genome shotgun (WGS) entry which is preliminary data.</text>
</comment>
<name>A0AAN7TFD1_9PEZI</name>
<evidence type="ECO:0000313" key="3">
    <source>
        <dbReference type="Proteomes" id="UP001310890"/>
    </source>
</evidence>
<protein>
    <submittedName>
        <fullName evidence="2">Uncharacterized protein</fullName>
    </submittedName>
</protein>
<sequence>MAGDKRSPVERRRSHGIGGAGNMHLPSVIKRSEETPDSAVAAGGPEKRRRSSMWSLTSSGSQGKGTIFDRLLRRGSKAEEASDGVNTAAPN</sequence>
<evidence type="ECO:0000313" key="2">
    <source>
        <dbReference type="EMBL" id="KAK5109475.1"/>
    </source>
</evidence>
<proteinExistence type="predicted"/>
<feature type="compositionally biased region" description="Basic and acidic residues" evidence="1">
    <location>
        <begin position="1"/>
        <end position="11"/>
    </location>
</feature>
<organism evidence="2 3">
    <name type="scientific">Meristemomyces frigidus</name>
    <dbReference type="NCBI Taxonomy" id="1508187"/>
    <lineage>
        <taxon>Eukaryota</taxon>
        <taxon>Fungi</taxon>
        <taxon>Dikarya</taxon>
        <taxon>Ascomycota</taxon>
        <taxon>Pezizomycotina</taxon>
        <taxon>Dothideomycetes</taxon>
        <taxon>Dothideomycetidae</taxon>
        <taxon>Mycosphaerellales</taxon>
        <taxon>Teratosphaeriaceae</taxon>
        <taxon>Meristemomyces</taxon>
    </lineage>
</organism>
<feature type="compositionally biased region" description="Polar residues" evidence="1">
    <location>
        <begin position="52"/>
        <end position="61"/>
    </location>
</feature>